<evidence type="ECO:0000313" key="1">
    <source>
        <dbReference type="EMBL" id="VCX11717.1"/>
    </source>
</evidence>
<comment type="caution">
    <text evidence="1">The sequence shown here is derived from an EMBL/GenBank/DDBJ whole genome shotgun (WGS) entry which is preliminary data.</text>
</comment>
<reference evidence="1 2" key="1">
    <citation type="submission" date="2018-10" db="EMBL/GenBank/DDBJ databases">
        <authorList>
            <person name="Ekblom R."/>
            <person name="Jareborg N."/>
        </authorList>
    </citation>
    <scope>NUCLEOTIDE SEQUENCE [LARGE SCALE GENOMIC DNA]</scope>
    <source>
        <tissue evidence="1">Muscle</tissue>
    </source>
</reference>
<protein>
    <submittedName>
        <fullName evidence="1">Uncharacterized protein</fullName>
    </submittedName>
</protein>
<sequence length="54" mass="5961">MRRWVPWGAFSSRLCIKSIARRSPSSGAFSQRPCCRCLSKCGFHQAAPSQTDSG</sequence>
<gene>
    <name evidence="1" type="ORF">BN2614_LOCUS1</name>
</gene>
<dbReference type="AlphaFoldDB" id="A0A9X9M0M8"/>
<dbReference type="EMBL" id="CYRY02034838">
    <property type="protein sequence ID" value="VCX11717.1"/>
    <property type="molecule type" value="Genomic_DNA"/>
</dbReference>
<name>A0A9X9M0M8_GULGU</name>
<organism evidence="1 2">
    <name type="scientific">Gulo gulo</name>
    <name type="common">Wolverine</name>
    <name type="synonym">Gluton</name>
    <dbReference type="NCBI Taxonomy" id="48420"/>
    <lineage>
        <taxon>Eukaryota</taxon>
        <taxon>Metazoa</taxon>
        <taxon>Chordata</taxon>
        <taxon>Craniata</taxon>
        <taxon>Vertebrata</taxon>
        <taxon>Euteleostomi</taxon>
        <taxon>Mammalia</taxon>
        <taxon>Eutheria</taxon>
        <taxon>Laurasiatheria</taxon>
        <taxon>Carnivora</taxon>
        <taxon>Caniformia</taxon>
        <taxon>Musteloidea</taxon>
        <taxon>Mustelidae</taxon>
        <taxon>Guloninae</taxon>
        <taxon>Gulo</taxon>
    </lineage>
</organism>
<accession>A0A9X9M0M8</accession>
<evidence type="ECO:0000313" key="2">
    <source>
        <dbReference type="Proteomes" id="UP000269945"/>
    </source>
</evidence>
<keyword evidence="2" id="KW-1185">Reference proteome</keyword>
<dbReference type="Proteomes" id="UP000269945">
    <property type="component" value="Unassembled WGS sequence"/>
</dbReference>
<proteinExistence type="predicted"/>
<feature type="non-terminal residue" evidence="1">
    <location>
        <position position="54"/>
    </location>
</feature>